<evidence type="ECO:0000313" key="7">
    <source>
        <dbReference type="EMBL" id="HIQ77860.1"/>
    </source>
</evidence>
<protein>
    <recommendedName>
        <fullName evidence="2">ribonucleoside-diphosphate reductase</fullName>
        <ecNumber evidence="2">1.17.4.1</ecNumber>
    </recommendedName>
</protein>
<evidence type="ECO:0000256" key="1">
    <source>
        <dbReference type="ARBA" id="ARBA00007405"/>
    </source>
</evidence>
<dbReference type="AlphaFoldDB" id="A0A9D0ZCK5"/>
<reference evidence="7" key="1">
    <citation type="submission" date="2020-10" db="EMBL/GenBank/DDBJ databases">
        <authorList>
            <person name="Gilroy R."/>
        </authorList>
    </citation>
    <scope>NUCLEOTIDE SEQUENCE</scope>
    <source>
        <strain evidence="7">ChiBcolR7-354</strain>
    </source>
</reference>
<organism evidence="7 8">
    <name type="scientific">Candidatus Scatomorpha intestinavium</name>
    <dbReference type="NCBI Taxonomy" id="2840922"/>
    <lineage>
        <taxon>Bacteria</taxon>
        <taxon>Bacillati</taxon>
        <taxon>Bacillota</taxon>
        <taxon>Clostridia</taxon>
        <taxon>Eubacteriales</taxon>
        <taxon>Candidatus Scatomorpha</taxon>
    </lineage>
</organism>
<dbReference type="NCBIfam" id="TIGR03905">
    <property type="entry name" value="TIGR03905_4_Cys"/>
    <property type="match status" value="1"/>
</dbReference>
<dbReference type="Proteomes" id="UP000824262">
    <property type="component" value="Unassembled WGS sequence"/>
</dbReference>
<dbReference type="InterPro" id="IPR024434">
    <property type="entry name" value="TSCPD_dom"/>
</dbReference>
<evidence type="ECO:0000256" key="4">
    <source>
        <dbReference type="ARBA" id="ARBA00022741"/>
    </source>
</evidence>
<evidence type="ECO:0000313" key="8">
    <source>
        <dbReference type="Proteomes" id="UP000824262"/>
    </source>
</evidence>
<evidence type="ECO:0000256" key="3">
    <source>
        <dbReference type="ARBA" id="ARBA00022634"/>
    </source>
</evidence>
<dbReference type="GO" id="GO:0000166">
    <property type="term" value="F:nucleotide binding"/>
    <property type="evidence" value="ECO:0007669"/>
    <property type="project" value="UniProtKB-KW"/>
</dbReference>
<dbReference type="GO" id="GO:0071897">
    <property type="term" value="P:DNA biosynthetic process"/>
    <property type="evidence" value="ECO:0007669"/>
    <property type="project" value="UniProtKB-KW"/>
</dbReference>
<feature type="domain" description="TSCPD" evidence="6">
    <location>
        <begin position="7"/>
        <end position="80"/>
    </location>
</feature>
<accession>A0A9D0ZCK5</accession>
<evidence type="ECO:0000259" key="6">
    <source>
        <dbReference type="Pfam" id="PF12637"/>
    </source>
</evidence>
<gene>
    <name evidence="7" type="ORF">IAB77_01215</name>
</gene>
<name>A0A9D0ZCK5_9FIRM</name>
<keyword evidence="4" id="KW-0547">Nucleotide-binding</keyword>
<sequence length="85" mass="9190">MVFSFNPKGVCSQKMTVEIEDGKIVSLKVEGGCDGNLKGISALVVGMTPEECVRRLDGIRCKTKPSSCPGQLAEGLKEYLKKIEN</sequence>
<comment type="caution">
    <text evidence="7">The sequence shown here is derived from an EMBL/GenBank/DDBJ whole genome shotgun (WGS) entry which is preliminary data.</text>
</comment>
<proteinExistence type="inferred from homology"/>
<evidence type="ECO:0000256" key="2">
    <source>
        <dbReference type="ARBA" id="ARBA00012274"/>
    </source>
</evidence>
<reference evidence="7" key="2">
    <citation type="journal article" date="2021" name="PeerJ">
        <title>Extensive microbial diversity within the chicken gut microbiome revealed by metagenomics and culture.</title>
        <authorList>
            <person name="Gilroy R."/>
            <person name="Ravi A."/>
            <person name="Getino M."/>
            <person name="Pursley I."/>
            <person name="Horton D.L."/>
            <person name="Alikhan N.F."/>
            <person name="Baker D."/>
            <person name="Gharbi K."/>
            <person name="Hall N."/>
            <person name="Watson M."/>
            <person name="Adriaenssens E.M."/>
            <person name="Foster-Nyarko E."/>
            <person name="Jarju S."/>
            <person name="Secka A."/>
            <person name="Antonio M."/>
            <person name="Oren A."/>
            <person name="Chaudhuri R.R."/>
            <person name="La Ragione R."/>
            <person name="Hildebrand F."/>
            <person name="Pallen M.J."/>
        </authorList>
    </citation>
    <scope>NUCLEOTIDE SEQUENCE</scope>
    <source>
        <strain evidence="7">ChiBcolR7-354</strain>
    </source>
</reference>
<dbReference type="InterPro" id="IPR023806">
    <property type="entry name" value="CHP03905"/>
</dbReference>
<dbReference type="EC" id="1.17.4.1" evidence="2"/>
<keyword evidence="3" id="KW-0237">DNA synthesis</keyword>
<comment type="similarity">
    <text evidence="1">Belongs to the ribonucleoside diphosphate reductase class-2 family.</text>
</comment>
<comment type="catalytic activity">
    <reaction evidence="5">
        <text>a 2'-deoxyribonucleoside 5'-diphosphate + [thioredoxin]-disulfide + H2O = a ribonucleoside 5'-diphosphate + [thioredoxin]-dithiol</text>
        <dbReference type="Rhea" id="RHEA:23252"/>
        <dbReference type="Rhea" id="RHEA-COMP:10698"/>
        <dbReference type="Rhea" id="RHEA-COMP:10700"/>
        <dbReference type="ChEBI" id="CHEBI:15377"/>
        <dbReference type="ChEBI" id="CHEBI:29950"/>
        <dbReference type="ChEBI" id="CHEBI:50058"/>
        <dbReference type="ChEBI" id="CHEBI:57930"/>
        <dbReference type="ChEBI" id="CHEBI:73316"/>
        <dbReference type="EC" id="1.17.4.1"/>
    </reaction>
</comment>
<dbReference type="EMBL" id="DVGA01000018">
    <property type="protein sequence ID" value="HIQ77860.1"/>
    <property type="molecule type" value="Genomic_DNA"/>
</dbReference>
<evidence type="ECO:0000256" key="5">
    <source>
        <dbReference type="ARBA" id="ARBA00047754"/>
    </source>
</evidence>
<dbReference type="Pfam" id="PF12637">
    <property type="entry name" value="TSCPD"/>
    <property type="match status" value="1"/>
</dbReference>
<dbReference type="GO" id="GO:0004748">
    <property type="term" value="F:ribonucleoside-diphosphate reductase activity, thioredoxin disulfide as acceptor"/>
    <property type="evidence" value="ECO:0007669"/>
    <property type="project" value="UniProtKB-EC"/>
</dbReference>